<protein>
    <recommendedName>
        <fullName evidence="4">Lipoprotein</fullName>
    </recommendedName>
</protein>
<feature type="compositionally biased region" description="Low complexity" evidence="1">
    <location>
        <begin position="31"/>
        <end position="67"/>
    </location>
</feature>
<organism evidence="2 3">
    <name type="scientific">Halomarina oriensis</name>
    <dbReference type="NCBI Taxonomy" id="671145"/>
    <lineage>
        <taxon>Archaea</taxon>
        <taxon>Methanobacteriati</taxon>
        <taxon>Methanobacteriota</taxon>
        <taxon>Stenosarchaea group</taxon>
        <taxon>Halobacteria</taxon>
        <taxon>Halobacteriales</taxon>
        <taxon>Natronomonadaceae</taxon>
        <taxon>Halomarina</taxon>
    </lineage>
</organism>
<dbReference type="PROSITE" id="PS51257">
    <property type="entry name" value="PROKAR_LIPOPROTEIN"/>
    <property type="match status" value="1"/>
</dbReference>
<accession>A0A6B0GT21</accession>
<dbReference type="EMBL" id="WSZK01000015">
    <property type="protein sequence ID" value="MWG34848.1"/>
    <property type="molecule type" value="Genomic_DNA"/>
</dbReference>
<reference evidence="2 3" key="1">
    <citation type="submission" date="2019-12" db="EMBL/GenBank/DDBJ databases">
        <title>Halocatena pleomorpha gen. nov. sp. nov., an extremely halophilic archaeon of family Halobacteriaceae isolated from saltpan soil.</title>
        <authorList>
            <person name="Pal Y."/>
            <person name="Verma A."/>
            <person name="Krishnamurthi S."/>
            <person name="Kumar P."/>
        </authorList>
    </citation>
    <scope>NUCLEOTIDE SEQUENCE [LARGE SCALE GENOMIC DNA]</scope>
    <source>
        <strain evidence="2 3">JCM 16495</strain>
    </source>
</reference>
<feature type="region of interest" description="Disordered" evidence="1">
    <location>
        <begin position="31"/>
        <end position="81"/>
    </location>
</feature>
<name>A0A6B0GT21_9EURY</name>
<dbReference type="Proteomes" id="UP000451471">
    <property type="component" value="Unassembled WGS sequence"/>
</dbReference>
<gene>
    <name evidence="2" type="ORF">GQS65_10140</name>
</gene>
<comment type="caution">
    <text evidence="2">The sequence shown here is derived from an EMBL/GenBank/DDBJ whole genome shotgun (WGS) entry which is preliminary data.</text>
</comment>
<evidence type="ECO:0000313" key="3">
    <source>
        <dbReference type="Proteomes" id="UP000451471"/>
    </source>
</evidence>
<evidence type="ECO:0000313" key="2">
    <source>
        <dbReference type="EMBL" id="MWG34848.1"/>
    </source>
</evidence>
<dbReference type="AlphaFoldDB" id="A0A6B0GT21"/>
<sequence length="300" mass="30816">MRSALQVASCLAVLVLLAGCGGMQGTDTTGAAANTTSAETTTDTPTPPTSDAATTTEASTPATTTAEQSKESALDGAPPGVRVTDIADPFALADANDEALAGANYTRQRTATLTASNGTELVDETATSRYAANHTNVLVERSFAGTTTLAGVDVTDVTQWYNGTATTLRLEGVDGTTYVTIGATPEDSTSLGQELSRYYVDPGTVTTTETKSGVEVRLTPPSGEETVAGYVVDATNRTVTVSVTEDGLVEGFRVEYTGTLVDDPDVIVRGVRAVEVTAVGETTVERPAWVGTGGNATATR</sequence>
<dbReference type="RefSeq" id="WP_158204485.1">
    <property type="nucleotide sequence ID" value="NZ_WSZK01000015.1"/>
</dbReference>
<evidence type="ECO:0008006" key="4">
    <source>
        <dbReference type="Google" id="ProtNLM"/>
    </source>
</evidence>
<evidence type="ECO:0000256" key="1">
    <source>
        <dbReference type="SAM" id="MobiDB-lite"/>
    </source>
</evidence>
<keyword evidence="3" id="KW-1185">Reference proteome</keyword>
<proteinExistence type="predicted"/>